<evidence type="ECO:0000313" key="1">
    <source>
        <dbReference type="EMBL" id="CCG85483.1"/>
    </source>
</evidence>
<dbReference type="EMBL" id="CAHS01000002">
    <property type="protein sequence ID" value="CCG85483.1"/>
    <property type="molecule type" value="Genomic_DNA"/>
</dbReference>
<organism evidence="1 2">
    <name type="scientific">Erwinia piriflorinigrans CFBP 5888</name>
    <dbReference type="NCBI Taxonomy" id="1161919"/>
    <lineage>
        <taxon>Bacteria</taxon>
        <taxon>Pseudomonadati</taxon>
        <taxon>Pseudomonadota</taxon>
        <taxon>Gammaproteobacteria</taxon>
        <taxon>Enterobacterales</taxon>
        <taxon>Erwiniaceae</taxon>
        <taxon>Erwinia</taxon>
    </lineage>
</organism>
<protein>
    <submittedName>
        <fullName evidence="1">Uncharacterized protein</fullName>
    </submittedName>
</protein>
<proteinExistence type="predicted"/>
<dbReference type="Proteomes" id="UP000018217">
    <property type="component" value="Unassembled WGS sequence"/>
</dbReference>
<sequence length="30" mass="3316">MDVTLLIICHESFFIPSDKSSAANYSLLIS</sequence>
<keyword evidence="2" id="KW-1185">Reference proteome</keyword>
<reference evidence="1 2" key="1">
    <citation type="journal article" date="2013" name="Syst. Appl. Microbiol.">
        <title>Phylogenetic position and virulence apparatus of the pear flower necrosis pathogen Erwinia piriflorinigrans CFBP 5888T as assessed by comparative genomics.</title>
        <authorList>
            <person name="Smits T.H."/>
            <person name="Rezzonico F."/>
            <person name="Lopez M.M."/>
            <person name="Blom J."/>
            <person name="Goesmann A."/>
            <person name="Frey J.E."/>
            <person name="Duffy B."/>
        </authorList>
    </citation>
    <scope>NUCLEOTIDE SEQUENCE [LARGE SCALE GENOMIC DNA]</scope>
    <source>
        <strain evidence="2">CFBP5888</strain>
    </source>
</reference>
<dbReference type="AlphaFoldDB" id="V5Z3G6"/>
<name>V5Z3G6_9GAMM</name>
<accession>V5Z3G6</accession>
<evidence type="ECO:0000313" key="2">
    <source>
        <dbReference type="Proteomes" id="UP000018217"/>
    </source>
</evidence>
<gene>
    <name evidence="1" type="ORF">EPIR_0118</name>
</gene>
<comment type="caution">
    <text evidence="1">The sequence shown here is derived from an EMBL/GenBank/DDBJ whole genome shotgun (WGS) entry which is preliminary data.</text>
</comment>